<sequence length="77" mass="8338">MWDVWSAAAPQVQTEAMTAALTGWRGPHMSNPNTWDYPQLIMTYGPAIAGALGSKYVGGPKGLYVNASLRDVPFIKL</sequence>
<gene>
    <name evidence="1" type="ORF">S12H4_55567</name>
</gene>
<proteinExistence type="predicted"/>
<evidence type="ECO:0000313" key="1">
    <source>
        <dbReference type="EMBL" id="GAJ21962.1"/>
    </source>
</evidence>
<accession>X1VPJ3</accession>
<dbReference type="AlphaFoldDB" id="X1VPJ3"/>
<protein>
    <submittedName>
        <fullName evidence="1">Uncharacterized protein</fullName>
    </submittedName>
</protein>
<comment type="caution">
    <text evidence="1">The sequence shown here is derived from an EMBL/GenBank/DDBJ whole genome shotgun (WGS) entry which is preliminary data.</text>
</comment>
<dbReference type="EMBL" id="BARW01035658">
    <property type="protein sequence ID" value="GAJ21962.1"/>
    <property type="molecule type" value="Genomic_DNA"/>
</dbReference>
<name>X1VPJ3_9ZZZZ</name>
<reference evidence="1" key="1">
    <citation type="journal article" date="2014" name="Front. Microbiol.">
        <title>High frequency of phylogenetically diverse reductive dehalogenase-homologous genes in deep subseafloor sedimentary metagenomes.</title>
        <authorList>
            <person name="Kawai M."/>
            <person name="Futagami T."/>
            <person name="Toyoda A."/>
            <person name="Takaki Y."/>
            <person name="Nishi S."/>
            <person name="Hori S."/>
            <person name="Arai W."/>
            <person name="Tsubouchi T."/>
            <person name="Morono Y."/>
            <person name="Uchiyama I."/>
            <person name="Ito T."/>
            <person name="Fujiyama A."/>
            <person name="Inagaki F."/>
            <person name="Takami H."/>
        </authorList>
    </citation>
    <scope>NUCLEOTIDE SEQUENCE</scope>
    <source>
        <strain evidence="1">Expedition CK06-06</strain>
    </source>
</reference>
<organism evidence="1">
    <name type="scientific">marine sediment metagenome</name>
    <dbReference type="NCBI Taxonomy" id="412755"/>
    <lineage>
        <taxon>unclassified sequences</taxon>
        <taxon>metagenomes</taxon>
        <taxon>ecological metagenomes</taxon>
    </lineage>
</organism>